<keyword evidence="3 4" id="KW-0175">Coiled coil</keyword>
<dbReference type="OMA" id="RFWTSQP"/>
<dbReference type="OrthoDB" id="10254973at2759"/>
<feature type="coiled-coil region" evidence="4">
    <location>
        <begin position="829"/>
        <end position="874"/>
    </location>
</feature>
<organism evidence="7 8">
    <name type="scientific">Klebsormidium nitens</name>
    <name type="common">Green alga</name>
    <name type="synonym">Ulothrix nitens</name>
    <dbReference type="NCBI Taxonomy" id="105231"/>
    <lineage>
        <taxon>Eukaryota</taxon>
        <taxon>Viridiplantae</taxon>
        <taxon>Streptophyta</taxon>
        <taxon>Klebsormidiophyceae</taxon>
        <taxon>Klebsormidiales</taxon>
        <taxon>Klebsormidiaceae</taxon>
        <taxon>Klebsormidium</taxon>
    </lineage>
</organism>
<feature type="domain" description="RecF/RecN/SMC N-terminal" evidence="6">
    <location>
        <begin position="37"/>
        <end position="1001"/>
    </location>
</feature>
<sequence length="1060" mass="120769">MEDEDVPMEEAGEPSTPVRSGKRPRPDDEEDFRVGSIMRFDLKDFMTYKDMSFCPGPRLNLLVGPNGTGKSSIVCAIALGTAGSPNLLGRAGQVGDYVRRGAEWGSVKLTLRGKEEGSAISVYRKIYKNNNSQWQLNGKNCRQEDVKRVVKELNLQVGNLCQFLPQDKVSEFAKMDPIRLLEETEKAADNGLYELHQDLDKASKDVKGLDTTVEQHQRQLERLRGEQKSLQPDVERMQEREKKLEEANLMSMKRPWLEFDKAKVDMAQAKQAFQESKATKQEKEAEIKHLKAPLEKKKAEKAAATAASKKAQDTARKLEAKRTELGDVSQDLENRVDAKEKEIEGVKRAEQQRLEKLDKAQQELEAVEKELEELPPYQPKTEELQALKAPYMEVEARVREKHGEISEAEESKRGDMQKLAWLDQQIKQMEDAKSRRLQALSRNGNSRIFDLVRRLNELRPQLKGPVYGPVLQEVTVDNRLHAQFLEKQCPKYVWTAIVCSDQDDKTLLDIELKPFFGTVIRRDLNAPSYVRTKFAVSEQMKQAGVLGTLDQLFTCPDLVKEALCDAAMLQKSYFGNERAEDSAQQVVEHFGIQDIWLPNTHLRTTRSKYADARSTNASSLRPLKLFSEGVNTNELAGLKQQQQELFASVQQKEAQVVELKREQAELERAVAELNRQRETLVRKNQEEKKRRTDLERKIDMRRKKVASYAQPADVERAEAKLRADIAALNDARFTKALALRDTFRALVDAQMQYSGLVLDAAKLEEDVNRLQEEFDEQNQAVVALEEELRRNKAQYEKAKNTLKEKLAYAHSVCEPGIHNEAWEKFPDTIEALDEAIEDLKLEAERIICDNPNVLREFQERARSIADLEEKLEDELSGQAGKHDKIEELKAQWLPQLRKVVARINDTFSHNFAEMAVAGEVALDEKGLEFDKYGIMIKVKFREGEPLAVLSTQHHSGGERSVSTILYLISMQDLSKCPFRVVDEINQGMDPNNERKMFQQLVRSASLPDTPQCFLLTPKLLPDLDYSPECTILNIMNGPWLGDTAKKWKPDESLLANVGKA</sequence>
<dbReference type="STRING" id="105231.A0A1Y1HVC6"/>
<feature type="coiled-coil region" evidence="4">
    <location>
        <begin position="635"/>
        <end position="704"/>
    </location>
</feature>
<dbReference type="PANTHER" id="PTHR45916:SF1">
    <property type="entry name" value="STRUCTURAL MAINTENANCE OF CHROMOSOMES PROTEIN 5"/>
    <property type="match status" value="1"/>
</dbReference>
<accession>A0A1Y1HVC6</accession>
<keyword evidence="8" id="KW-1185">Reference proteome</keyword>
<evidence type="ECO:0000256" key="3">
    <source>
        <dbReference type="ARBA" id="ARBA00023054"/>
    </source>
</evidence>
<evidence type="ECO:0000256" key="5">
    <source>
        <dbReference type="SAM" id="MobiDB-lite"/>
    </source>
</evidence>
<proteinExistence type="inferred from homology"/>
<feature type="region of interest" description="Disordered" evidence="5">
    <location>
        <begin position="1"/>
        <end position="31"/>
    </location>
</feature>
<dbReference type="InterPro" id="IPR003395">
    <property type="entry name" value="RecF/RecN/SMC_N"/>
</dbReference>
<protein>
    <recommendedName>
        <fullName evidence="2">Structural maintenance of chromosomes protein 5</fullName>
    </recommendedName>
</protein>
<name>A0A1Y1HVC6_KLENI</name>
<feature type="coiled-coil region" evidence="4">
    <location>
        <begin position="753"/>
        <end position="805"/>
    </location>
</feature>
<dbReference type="Proteomes" id="UP000054558">
    <property type="component" value="Unassembled WGS sequence"/>
</dbReference>
<gene>
    <name evidence="7" type="ORF">KFL_000660260</name>
</gene>
<feature type="compositionally biased region" description="Basic and acidic residues" evidence="5">
    <location>
        <begin position="277"/>
        <end position="301"/>
    </location>
</feature>
<dbReference type="InterPro" id="IPR027417">
    <property type="entry name" value="P-loop_NTPase"/>
</dbReference>
<dbReference type="SUPFAM" id="SSF52540">
    <property type="entry name" value="P-loop containing nucleoside triphosphate hydrolases"/>
    <property type="match status" value="2"/>
</dbReference>
<evidence type="ECO:0000259" key="6">
    <source>
        <dbReference type="Pfam" id="PF02463"/>
    </source>
</evidence>
<dbReference type="GO" id="GO:0005634">
    <property type="term" value="C:nucleus"/>
    <property type="evidence" value="ECO:0000318"/>
    <property type="project" value="GO_Central"/>
</dbReference>
<evidence type="ECO:0000313" key="8">
    <source>
        <dbReference type="Proteomes" id="UP000054558"/>
    </source>
</evidence>
<dbReference type="Gene3D" id="3.40.50.300">
    <property type="entry name" value="P-loop containing nucleotide triphosphate hydrolases"/>
    <property type="match status" value="2"/>
</dbReference>
<feature type="coiled-coil region" evidence="4">
    <location>
        <begin position="199"/>
        <end position="226"/>
    </location>
</feature>
<evidence type="ECO:0000313" key="7">
    <source>
        <dbReference type="EMBL" id="GAQ80931.1"/>
    </source>
</evidence>
<dbReference type="EMBL" id="DF237015">
    <property type="protein sequence ID" value="GAQ80931.1"/>
    <property type="molecule type" value="Genomic_DNA"/>
</dbReference>
<evidence type="ECO:0000256" key="4">
    <source>
        <dbReference type="SAM" id="Coils"/>
    </source>
</evidence>
<dbReference type="GO" id="GO:0003697">
    <property type="term" value="F:single-stranded DNA binding"/>
    <property type="evidence" value="ECO:0000318"/>
    <property type="project" value="GO_Central"/>
</dbReference>
<dbReference type="AlphaFoldDB" id="A0A1Y1HVC6"/>
<dbReference type="Pfam" id="PF02463">
    <property type="entry name" value="SMC_N"/>
    <property type="match status" value="1"/>
</dbReference>
<dbReference type="GO" id="GO:0030915">
    <property type="term" value="C:Smc5-Smc6 complex"/>
    <property type="evidence" value="ECO:0000318"/>
    <property type="project" value="GO_Central"/>
</dbReference>
<dbReference type="PANTHER" id="PTHR45916">
    <property type="entry name" value="STRUCTURAL MAINTENANCE OF CHROMOSOMES PROTEIN 5"/>
    <property type="match status" value="1"/>
</dbReference>
<evidence type="ECO:0000256" key="2">
    <source>
        <dbReference type="ARBA" id="ARBA00018687"/>
    </source>
</evidence>
<feature type="compositionally biased region" description="Acidic residues" evidence="5">
    <location>
        <begin position="1"/>
        <end position="12"/>
    </location>
</feature>
<evidence type="ECO:0000256" key="1">
    <source>
        <dbReference type="ARBA" id="ARBA00010171"/>
    </source>
</evidence>
<dbReference type="GO" id="GO:0000724">
    <property type="term" value="P:double-strand break repair via homologous recombination"/>
    <property type="evidence" value="ECO:0000318"/>
    <property type="project" value="GO_Central"/>
</dbReference>
<reference evidence="7 8" key="1">
    <citation type="journal article" date="2014" name="Nat. Commun.">
        <title>Klebsormidium flaccidum genome reveals primary factors for plant terrestrial adaptation.</title>
        <authorList>
            <person name="Hori K."/>
            <person name="Maruyama F."/>
            <person name="Fujisawa T."/>
            <person name="Togashi T."/>
            <person name="Yamamoto N."/>
            <person name="Seo M."/>
            <person name="Sato S."/>
            <person name="Yamada T."/>
            <person name="Mori H."/>
            <person name="Tajima N."/>
            <person name="Moriyama T."/>
            <person name="Ikeuchi M."/>
            <person name="Watanabe M."/>
            <person name="Wada H."/>
            <person name="Kobayashi K."/>
            <person name="Saito M."/>
            <person name="Masuda T."/>
            <person name="Sasaki-Sekimoto Y."/>
            <person name="Mashiguchi K."/>
            <person name="Awai K."/>
            <person name="Shimojima M."/>
            <person name="Masuda S."/>
            <person name="Iwai M."/>
            <person name="Nobusawa T."/>
            <person name="Narise T."/>
            <person name="Kondo S."/>
            <person name="Saito H."/>
            <person name="Sato R."/>
            <person name="Murakawa M."/>
            <person name="Ihara Y."/>
            <person name="Oshima-Yamada Y."/>
            <person name="Ohtaka K."/>
            <person name="Satoh M."/>
            <person name="Sonobe K."/>
            <person name="Ishii M."/>
            <person name="Ohtani R."/>
            <person name="Kanamori-Sato M."/>
            <person name="Honoki R."/>
            <person name="Miyazaki D."/>
            <person name="Mochizuki H."/>
            <person name="Umetsu J."/>
            <person name="Higashi K."/>
            <person name="Shibata D."/>
            <person name="Kamiya Y."/>
            <person name="Sato N."/>
            <person name="Nakamura Y."/>
            <person name="Tabata S."/>
            <person name="Ida S."/>
            <person name="Kurokawa K."/>
            <person name="Ohta H."/>
        </authorList>
    </citation>
    <scope>NUCLEOTIDE SEQUENCE [LARGE SCALE GENOMIC DNA]</scope>
    <source>
        <strain evidence="7 8">NIES-2285</strain>
    </source>
</reference>
<comment type="similarity">
    <text evidence="1">Belongs to the SMC family. SMC5 subfamily.</text>
</comment>
<dbReference type="GO" id="GO:0051276">
    <property type="term" value="P:chromosome organization"/>
    <property type="evidence" value="ECO:0007669"/>
    <property type="project" value="UniProtKB-ARBA"/>
</dbReference>
<feature type="region of interest" description="Disordered" evidence="5">
    <location>
        <begin position="274"/>
        <end position="314"/>
    </location>
</feature>